<keyword evidence="1" id="KW-0472">Membrane</keyword>
<dbReference type="Proteomes" id="UP000310314">
    <property type="component" value="Unassembled WGS sequence"/>
</dbReference>
<keyword evidence="3" id="KW-1185">Reference proteome</keyword>
<evidence type="ECO:0008006" key="4">
    <source>
        <dbReference type="Google" id="ProtNLM"/>
    </source>
</evidence>
<name>A0A5S3PRI4_9FLAO</name>
<keyword evidence="1" id="KW-1133">Transmembrane helix</keyword>
<protein>
    <recommendedName>
        <fullName evidence="4">DUF4064 domain-containing protein</fullName>
    </recommendedName>
</protein>
<evidence type="ECO:0000256" key="1">
    <source>
        <dbReference type="SAM" id="Phobius"/>
    </source>
</evidence>
<feature type="transmembrane region" description="Helical" evidence="1">
    <location>
        <begin position="12"/>
        <end position="36"/>
    </location>
</feature>
<dbReference type="OrthoDB" id="1448694at2"/>
<dbReference type="RefSeq" id="WP_138658340.1">
    <property type="nucleotide sequence ID" value="NZ_VATY01000002.1"/>
</dbReference>
<feature type="transmembrane region" description="Helical" evidence="1">
    <location>
        <begin position="84"/>
        <end position="102"/>
    </location>
</feature>
<proteinExistence type="predicted"/>
<dbReference type="EMBL" id="VATY01000002">
    <property type="protein sequence ID" value="TMM57357.1"/>
    <property type="molecule type" value="Genomic_DNA"/>
</dbReference>
<feature type="transmembrane region" description="Helical" evidence="1">
    <location>
        <begin position="108"/>
        <end position="124"/>
    </location>
</feature>
<evidence type="ECO:0000313" key="3">
    <source>
        <dbReference type="Proteomes" id="UP000310314"/>
    </source>
</evidence>
<dbReference type="AlphaFoldDB" id="A0A5S3PRI4"/>
<keyword evidence="1" id="KW-0812">Transmembrane</keyword>
<sequence length="131" mass="14100">MTDVKGISKTSKLFCIIGSSFLLIMGLFHGSGFFYVSETIEKSNAEGFLKDIVPALFAHPSIHLIGLAAFGILALFLKQDLRKVTWLLAVLIALDAALGFYLGGMIPGILLLLAAICFVVSGLRDKSQILI</sequence>
<accession>A0A5S3PRI4</accession>
<feature type="transmembrane region" description="Helical" evidence="1">
    <location>
        <begin position="56"/>
        <end position="77"/>
    </location>
</feature>
<gene>
    <name evidence="2" type="ORF">FEE95_12800</name>
</gene>
<organism evidence="2 3">
    <name type="scientific">Maribacter algarum</name>
    <name type="common">ex Zhang et al. 2020</name>
    <dbReference type="NCBI Taxonomy" id="2578118"/>
    <lineage>
        <taxon>Bacteria</taxon>
        <taxon>Pseudomonadati</taxon>
        <taxon>Bacteroidota</taxon>
        <taxon>Flavobacteriia</taxon>
        <taxon>Flavobacteriales</taxon>
        <taxon>Flavobacteriaceae</taxon>
        <taxon>Maribacter</taxon>
    </lineage>
</organism>
<reference evidence="2 3" key="1">
    <citation type="submission" date="2019-05" db="EMBL/GenBank/DDBJ databases">
        <authorList>
            <person name="Zhang J.-Y."/>
            <person name="Feg X."/>
            <person name="Du Z.-J."/>
        </authorList>
    </citation>
    <scope>NUCLEOTIDE SEQUENCE [LARGE SCALE GENOMIC DNA]</scope>
    <source>
        <strain evidence="2 3">RZ26</strain>
    </source>
</reference>
<evidence type="ECO:0000313" key="2">
    <source>
        <dbReference type="EMBL" id="TMM57357.1"/>
    </source>
</evidence>
<comment type="caution">
    <text evidence="2">The sequence shown here is derived from an EMBL/GenBank/DDBJ whole genome shotgun (WGS) entry which is preliminary data.</text>
</comment>